<dbReference type="RefSeq" id="WP_258797287.1">
    <property type="nucleotide sequence ID" value="NZ_JANTHX010000004.1"/>
</dbReference>
<organism evidence="2 3">
    <name type="scientific">Protaetiibacter mangrovi</name>
    <dbReference type="NCBI Taxonomy" id="2970926"/>
    <lineage>
        <taxon>Bacteria</taxon>
        <taxon>Bacillati</taxon>
        <taxon>Actinomycetota</taxon>
        <taxon>Actinomycetes</taxon>
        <taxon>Micrococcales</taxon>
        <taxon>Microbacteriaceae</taxon>
        <taxon>Protaetiibacter</taxon>
    </lineage>
</organism>
<dbReference type="Pfam" id="PF12277">
    <property type="entry name" value="DUF3618"/>
    <property type="match status" value="1"/>
</dbReference>
<dbReference type="EMBL" id="JANTHX010000004">
    <property type="protein sequence ID" value="MCS0498369.1"/>
    <property type="molecule type" value="Genomic_DNA"/>
</dbReference>
<keyword evidence="1" id="KW-0812">Transmembrane</keyword>
<sequence length="77" mass="8212">MNDATAQAKAAAQTARRQLGDTLDQIEDKFNVPKRTGELVDKAKTAYEKNPVPWIIGAAAVGVIAVGLVAWAIFSDD</sequence>
<name>A0ABT1ZCG3_9MICO</name>
<protein>
    <submittedName>
        <fullName evidence="2">DUF3618 domain-containing protein</fullName>
    </submittedName>
</protein>
<evidence type="ECO:0000313" key="2">
    <source>
        <dbReference type="EMBL" id="MCS0498369.1"/>
    </source>
</evidence>
<proteinExistence type="predicted"/>
<dbReference type="InterPro" id="IPR022062">
    <property type="entry name" value="DUF3618"/>
</dbReference>
<keyword evidence="3" id="KW-1185">Reference proteome</keyword>
<reference evidence="2 3" key="1">
    <citation type="submission" date="2022-08" db="EMBL/GenBank/DDBJ databases">
        <authorList>
            <person name="Li F."/>
        </authorList>
    </citation>
    <scope>NUCLEOTIDE SEQUENCE [LARGE SCALE GENOMIC DNA]</scope>
    <source>
        <strain evidence="2 3">10F1B-8-1</strain>
    </source>
</reference>
<comment type="caution">
    <text evidence="2">The sequence shown here is derived from an EMBL/GenBank/DDBJ whole genome shotgun (WGS) entry which is preliminary data.</text>
</comment>
<keyword evidence="1" id="KW-0472">Membrane</keyword>
<dbReference type="Proteomes" id="UP001205337">
    <property type="component" value="Unassembled WGS sequence"/>
</dbReference>
<accession>A0ABT1ZCG3</accession>
<gene>
    <name evidence="2" type="ORF">NUH29_02250</name>
</gene>
<keyword evidence="1" id="KW-1133">Transmembrane helix</keyword>
<evidence type="ECO:0000313" key="3">
    <source>
        <dbReference type="Proteomes" id="UP001205337"/>
    </source>
</evidence>
<feature type="transmembrane region" description="Helical" evidence="1">
    <location>
        <begin position="52"/>
        <end position="74"/>
    </location>
</feature>
<evidence type="ECO:0000256" key="1">
    <source>
        <dbReference type="SAM" id="Phobius"/>
    </source>
</evidence>